<reference evidence="2 3" key="1">
    <citation type="submission" date="2016-07" db="EMBL/GenBank/DDBJ databases">
        <title>Pervasive Adenine N6-methylation of Active Genes in Fungi.</title>
        <authorList>
            <consortium name="DOE Joint Genome Institute"/>
            <person name="Mondo S.J."/>
            <person name="Dannebaum R.O."/>
            <person name="Kuo R.C."/>
            <person name="Labutti K."/>
            <person name="Haridas S."/>
            <person name="Kuo A."/>
            <person name="Salamov A."/>
            <person name="Ahrendt S.R."/>
            <person name="Lipzen A."/>
            <person name="Sullivan W."/>
            <person name="Andreopoulos W.B."/>
            <person name="Clum A."/>
            <person name="Lindquist E."/>
            <person name="Daum C."/>
            <person name="Ramamoorthy G.K."/>
            <person name="Gryganskyi A."/>
            <person name="Culley D."/>
            <person name="Magnuson J.K."/>
            <person name="James T.Y."/>
            <person name="O'Malley M.A."/>
            <person name="Stajich J.E."/>
            <person name="Spatafora J.W."/>
            <person name="Visel A."/>
            <person name="Grigoriev I.V."/>
        </authorList>
    </citation>
    <scope>NUCLEOTIDE SEQUENCE [LARGE SCALE GENOMIC DNA]</scope>
    <source>
        <strain evidence="2 3">68-887.2</strain>
    </source>
</reference>
<evidence type="ECO:0000256" key="1">
    <source>
        <dbReference type="SAM" id="MobiDB-lite"/>
    </source>
</evidence>
<dbReference type="AlphaFoldDB" id="A0A1Y2B5U8"/>
<sequence length="217" mass="24248">MSRTRAPSTTTREQTSGQPSTVSTSSQRLPKRTAFDTIKETFGGTSDRRQAKIDSARADMERWSQPFKTDSTYDSRKDTADEVYLLLHRRPKSTIGSAHFVPLKYYVEELVNRPKAWGATVSQSDADIERLQKVSRFLEPGIQPSGERAALGIASLLRESLHQDENQCAELHGFLSSYVTKNEGTFASRNWEELGLYGLRRQEVATRARTAASSGTA</sequence>
<dbReference type="EMBL" id="MCFC01000021">
    <property type="protein sequence ID" value="ORY30212.1"/>
    <property type="molecule type" value="Genomic_DNA"/>
</dbReference>
<dbReference type="Proteomes" id="UP000193986">
    <property type="component" value="Unassembled WGS sequence"/>
</dbReference>
<protein>
    <submittedName>
        <fullName evidence="2">Uncharacterized protein</fullName>
    </submittedName>
</protein>
<proteinExistence type="predicted"/>
<feature type="compositionally biased region" description="Basic and acidic residues" evidence="1">
    <location>
        <begin position="46"/>
        <end position="62"/>
    </location>
</feature>
<gene>
    <name evidence="2" type="ORF">BCR39DRAFT_505231</name>
</gene>
<feature type="compositionally biased region" description="Polar residues" evidence="1">
    <location>
        <begin position="1"/>
        <end position="28"/>
    </location>
</feature>
<comment type="caution">
    <text evidence="2">The sequence shown here is derived from an EMBL/GenBank/DDBJ whole genome shotgun (WGS) entry which is preliminary data.</text>
</comment>
<feature type="region of interest" description="Disordered" evidence="1">
    <location>
        <begin position="1"/>
        <end position="74"/>
    </location>
</feature>
<name>A0A1Y2B5U8_9TREE</name>
<dbReference type="InParanoid" id="A0A1Y2B5U8"/>
<keyword evidence="3" id="KW-1185">Reference proteome</keyword>
<organism evidence="2 3">
    <name type="scientific">Naematelia encephala</name>
    <dbReference type="NCBI Taxonomy" id="71784"/>
    <lineage>
        <taxon>Eukaryota</taxon>
        <taxon>Fungi</taxon>
        <taxon>Dikarya</taxon>
        <taxon>Basidiomycota</taxon>
        <taxon>Agaricomycotina</taxon>
        <taxon>Tremellomycetes</taxon>
        <taxon>Tremellales</taxon>
        <taxon>Naemateliaceae</taxon>
        <taxon>Naematelia</taxon>
    </lineage>
</organism>
<evidence type="ECO:0000313" key="2">
    <source>
        <dbReference type="EMBL" id="ORY30212.1"/>
    </source>
</evidence>
<evidence type="ECO:0000313" key="3">
    <source>
        <dbReference type="Proteomes" id="UP000193986"/>
    </source>
</evidence>
<accession>A0A1Y2B5U8</accession>